<feature type="region of interest" description="Disordered" evidence="7">
    <location>
        <begin position="495"/>
        <end position="517"/>
    </location>
</feature>
<dbReference type="Pfam" id="PF01693">
    <property type="entry name" value="Cauli_VI"/>
    <property type="match status" value="1"/>
</dbReference>
<evidence type="ECO:0000256" key="5">
    <source>
        <dbReference type="ARBA" id="ARBA00023200"/>
    </source>
</evidence>
<dbReference type="KEGG" id="vg:6334569"/>
<dbReference type="GO" id="GO:0030430">
    <property type="term" value="C:host cell cytoplasm"/>
    <property type="evidence" value="ECO:0007669"/>
    <property type="project" value="UniProtKB-SubCell"/>
</dbReference>
<evidence type="ECO:0000256" key="3">
    <source>
        <dbReference type="ARBA" id="ARBA00017800"/>
    </source>
</evidence>
<accession>B2CXY6</accession>
<feature type="domain" description="Ribonuclease H1 N-terminal" evidence="8">
    <location>
        <begin position="169"/>
        <end position="209"/>
    </location>
</feature>
<sequence>MENLAEIYSQLEQAEKIQRTMFQQLSQNATTIFDKARVGIPYDPVSDPETASLLRDIRLISQKIDDLTLLRTAVEKVNSEPCTEKSLQSESSPEQTATGKDTSNPLKDSSFPKAMPEVQTSSKLVKPSDFSLRPNGFMGNPMPKNLVSKLVDSQESVQGIPIPYVFKDYYVVFNGPLPGIYTNWPAAQQATKNVSNVLHKKYKGFIEARTAADLYCKNHGLEPLKFYSEEATLQPKQPKRKVPSGELPSSSLKEADTPDVNIVMEDFMNVYKAARAHKDERFFIDHFFTTEKKNLSFYNFCECSDPEIVKDAYLCGLIKTIYPGPNLLEISLLPKEIRRNVKHFRRKCIKDPSKKIYLKFSSTIPRWGKEGEQVYWPHHHITMGVRSEEEQYQPSRQMEATLEVQDLEELAVQKIQQFIEKMFEFSKEDKTFVNLIWNRVLITSKSFKPLSTSHVELILLFQKRLKNHYDFGPHHPLICKSIEKKSVEYSCLNCSKGKRPKKDGHVEDSATTSSSSS</sequence>
<organism evidence="9 10">
    <name type="scientific">Lamium leaf distortion virus</name>
    <dbReference type="NCBI Taxonomy" id="515320"/>
    <lineage>
        <taxon>Viruses</taxon>
        <taxon>Riboviria</taxon>
        <taxon>Pararnavirae</taxon>
        <taxon>Artverviricota</taxon>
        <taxon>Revtraviricetes</taxon>
        <taxon>Ortervirales</taxon>
        <taxon>Caulimoviridae</taxon>
        <taxon>Caulimovirus</taxon>
        <taxon>Caulimovirus deformatiolamii</taxon>
    </lineage>
</organism>
<dbReference type="GeneID" id="6334569"/>
<dbReference type="RefSeq" id="YP_001931962.1">
    <property type="nucleotide sequence ID" value="NC_010737.1"/>
</dbReference>
<dbReference type="Proteomes" id="UP000203933">
    <property type="component" value="Genome"/>
</dbReference>
<dbReference type="EMBL" id="EU554423">
    <property type="protein sequence ID" value="ACB69768.1"/>
    <property type="molecule type" value="Genomic_DNA"/>
</dbReference>
<evidence type="ECO:0000313" key="9">
    <source>
        <dbReference type="EMBL" id="ACB69768.1"/>
    </source>
</evidence>
<evidence type="ECO:0000256" key="6">
    <source>
        <dbReference type="ARBA" id="ARBA00030758"/>
    </source>
</evidence>
<reference evidence="9 10" key="1">
    <citation type="journal article" date="2008" name="Arch. Virol.">
        <title>Studies on biology and genomic characterization of a caulimo-like virus associated with a leaf distortion disease of Lamium maculatum.</title>
        <authorList>
            <person name="Zhang L."/>
            <person name="Lockhart B."/>
            <person name="Dahal G."/>
            <person name="Olszewski N."/>
        </authorList>
    </citation>
    <scope>NUCLEOTIDE SEQUENCE [LARGE SCALE GENOMIC DNA]</scope>
</reference>
<protein>
    <recommendedName>
        <fullName evidence="3">Transactivator/viroplasmin protein</fullName>
    </recommendedName>
    <alternativeName>
        <fullName evidence="6">Inclusion body matrix protein</fullName>
    </alternativeName>
</protein>
<keyword evidence="10" id="KW-1185">Reference proteome</keyword>
<dbReference type="OrthoDB" id="12709at10239"/>
<dbReference type="InterPro" id="IPR011320">
    <property type="entry name" value="RNase_H1_N"/>
</dbReference>
<feature type="compositionally biased region" description="Polar residues" evidence="7">
    <location>
        <begin position="85"/>
        <end position="107"/>
    </location>
</feature>
<name>B2CXY6_9VIRU</name>
<feature type="region of interest" description="Disordered" evidence="7">
    <location>
        <begin position="235"/>
        <end position="254"/>
    </location>
</feature>
<comment type="similarity">
    <text evidence="2">Belongs to the caulimoviridae viroplasmin family.</text>
</comment>
<keyword evidence="5" id="KW-1035">Host cytoplasm</keyword>
<comment type="subcellular location">
    <subcellularLocation>
        <location evidence="1">Host cytoplasm</location>
    </subcellularLocation>
</comment>
<dbReference type="Gene3D" id="3.40.970.10">
    <property type="entry name" value="Ribonuclease H1, N-terminal domain"/>
    <property type="match status" value="1"/>
</dbReference>
<evidence type="ECO:0000256" key="7">
    <source>
        <dbReference type="SAM" id="MobiDB-lite"/>
    </source>
</evidence>
<evidence type="ECO:0000259" key="8">
    <source>
        <dbReference type="Pfam" id="PF01693"/>
    </source>
</evidence>
<keyword evidence="4" id="KW-0810">Translation regulation</keyword>
<evidence type="ECO:0000313" key="10">
    <source>
        <dbReference type="Proteomes" id="UP000203933"/>
    </source>
</evidence>
<dbReference type="InterPro" id="IPR009027">
    <property type="entry name" value="Ribosomal_bL9/RNase_H1_N"/>
</dbReference>
<proteinExistence type="inferred from homology"/>
<evidence type="ECO:0000256" key="2">
    <source>
        <dbReference type="ARBA" id="ARBA00008884"/>
    </source>
</evidence>
<evidence type="ECO:0000256" key="4">
    <source>
        <dbReference type="ARBA" id="ARBA00022845"/>
    </source>
</evidence>
<dbReference type="SUPFAM" id="SSF55658">
    <property type="entry name" value="L9 N-domain-like"/>
    <property type="match status" value="1"/>
</dbReference>
<feature type="region of interest" description="Disordered" evidence="7">
    <location>
        <begin position="79"/>
        <end position="127"/>
    </location>
</feature>
<dbReference type="InterPro" id="IPR037056">
    <property type="entry name" value="RNase_H1_N_sf"/>
</dbReference>
<evidence type="ECO:0000256" key="1">
    <source>
        <dbReference type="ARBA" id="ARBA00004192"/>
    </source>
</evidence>